<feature type="region of interest" description="Disordered" evidence="1">
    <location>
        <begin position="658"/>
        <end position="681"/>
    </location>
</feature>
<feature type="compositionally biased region" description="Polar residues" evidence="1">
    <location>
        <begin position="566"/>
        <end position="580"/>
    </location>
</feature>
<feature type="compositionally biased region" description="Polar residues" evidence="1">
    <location>
        <begin position="383"/>
        <end position="411"/>
    </location>
</feature>
<dbReference type="Proteomes" id="UP001576774">
    <property type="component" value="Unassembled WGS sequence"/>
</dbReference>
<feature type="region of interest" description="Disordered" evidence="1">
    <location>
        <begin position="257"/>
        <end position="411"/>
    </location>
</feature>
<gene>
    <name evidence="2" type="ORF">ACE1CC_10860</name>
</gene>
<feature type="region of interest" description="Disordered" evidence="1">
    <location>
        <begin position="443"/>
        <end position="490"/>
    </location>
</feature>
<feature type="region of interest" description="Disordered" evidence="1">
    <location>
        <begin position="566"/>
        <end position="591"/>
    </location>
</feature>
<dbReference type="EMBL" id="JBHFNQ010000086">
    <property type="protein sequence ID" value="MFB2877374.1"/>
    <property type="molecule type" value="Genomic_DNA"/>
</dbReference>
<sequence>MSLKPLGLQNPLLSPSSLGAGFQPLQPLRPLGQNLEPLGQFLQFSLLESSYLSEDIDMGNWGNENFPYLANSPSETQFTESAKIGDRIPSTKSNSPESSKENFPQTTVRRSETNENQQSNPNLPATSLESSTENIANIKPLGLSKPLVQQSDFIISPSVAESLEKQQTNIEEISNREVVRGSWQNLDVSDDAGNDVNDANDVNDVRSSSTLPSNPLVIQPNLETEIPATPAKIQNTIAPSIEPTSDNSFSLETTTNLTASTTEDETPNSQTFAENQENISLTSPRTNQSVNEDATSPSNLVSPSLETTTNLTTSTTENVTPHSQTSAENQENIPLTSPTANQSVNEAVTSPSNLVSPQLETTTNLTVTNPEDETPHSEKFAENQENISLTSPTTNQSVNEAVTSPSNLVSPQLETATNLTTSTTENVIPNSQTFAENQEHISLTSSTTNEQITSPSNLVSPKLETATNLTTSTTEDETSHSETLGENEETNNALPNVELLNQTSNQEIVSASDISQQPDIIQPRLENQNLITLKPLGLEKPLTERSNFLTSKLIEDFINNSPVTSQEIPKVSSSFPVNNTKDSEDKSPNISRSTEAISTEITSKPTNNIPDSWANISELIGENTDDNSENLPPLNPLGYGKPLSNTNKFILPKLNLTSETREQPNNTQESSPTENFNFANDVPNSWSNISELLGENFLTTPDSNLTEDEFALETDEPYYTLSSTNISNSDYSESANTSLSADRQKTNQQLTTNIYSKDSSISEEQLEILAQKVYTLLRQRLEIEQERYGKSCVGYPIWLGNITSSFGTSAKVKLAQKSTPRSRTADETGELSAVDNKLQTLTREVYYLIRQRLEIEKERQGRYYAGRLNR</sequence>
<accession>A0ABV4X3M5</accession>
<feature type="region of interest" description="Disordered" evidence="1">
    <location>
        <begin position="77"/>
        <end position="129"/>
    </location>
</feature>
<dbReference type="RefSeq" id="WP_413270475.1">
    <property type="nucleotide sequence ID" value="NZ_JBHFNQ010000086.1"/>
</dbReference>
<reference evidence="2 3" key="1">
    <citation type="submission" date="2024-09" db="EMBL/GenBank/DDBJ databases">
        <title>Floridaenema gen nov. (Aerosakkonemataceae, Aerosakkonematales ord. nov., Cyanobacteria) from benthic tropical and subtropical fresh waters, with the description of four new species.</title>
        <authorList>
            <person name="Moretto J.A."/>
            <person name="Berthold D.E."/>
            <person name="Lefler F.W."/>
            <person name="Huang I.-S."/>
            <person name="Laughinghouse H. IV."/>
        </authorList>
    </citation>
    <scope>NUCLEOTIDE SEQUENCE [LARGE SCALE GENOMIC DNA]</scope>
    <source>
        <strain evidence="2 3">BLCC-F46</strain>
    </source>
</reference>
<feature type="compositionally biased region" description="Polar residues" evidence="1">
    <location>
        <begin position="90"/>
        <end position="129"/>
    </location>
</feature>
<organism evidence="2 3">
    <name type="scientific">Floridaenema aerugineum BLCC-F46</name>
    <dbReference type="NCBI Taxonomy" id="3153654"/>
    <lineage>
        <taxon>Bacteria</taxon>
        <taxon>Bacillati</taxon>
        <taxon>Cyanobacteriota</taxon>
        <taxon>Cyanophyceae</taxon>
        <taxon>Oscillatoriophycideae</taxon>
        <taxon>Aerosakkonematales</taxon>
        <taxon>Aerosakkonemataceae</taxon>
        <taxon>Floridanema</taxon>
        <taxon>Floridanema aerugineum</taxon>
    </lineage>
</organism>
<comment type="caution">
    <text evidence="2">The sequence shown here is derived from an EMBL/GenBank/DDBJ whole genome shotgun (WGS) entry which is preliminary data.</text>
</comment>
<keyword evidence="3" id="KW-1185">Reference proteome</keyword>
<name>A0ABV4X3M5_9CYAN</name>
<protein>
    <submittedName>
        <fullName evidence="2">Uncharacterized protein</fullName>
    </submittedName>
</protein>
<evidence type="ECO:0000256" key="1">
    <source>
        <dbReference type="SAM" id="MobiDB-lite"/>
    </source>
</evidence>
<feature type="compositionally biased region" description="Low complexity" evidence="1">
    <location>
        <begin position="304"/>
        <end position="318"/>
    </location>
</feature>
<feature type="region of interest" description="Disordered" evidence="1">
    <location>
        <begin position="723"/>
        <end position="744"/>
    </location>
</feature>
<feature type="compositionally biased region" description="Low complexity" evidence="1">
    <location>
        <begin position="194"/>
        <end position="209"/>
    </location>
</feature>
<feature type="compositionally biased region" description="Low complexity" evidence="1">
    <location>
        <begin position="463"/>
        <end position="473"/>
    </location>
</feature>
<feature type="compositionally biased region" description="Basic and acidic residues" evidence="1">
    <location>
        <begin position="373"/>
        <end position="382"/>
    </location>
</feature>
<feature type="compositionally biased region" description="Polar residues" evidence="1">
    <location>
        <begin position="319"/>
        <end position="369"/>
    </location>
</feature>
<feature type="region of interest" description="Disordered" evidence="1">
    <location>
        <begin position="189"/>
        <end position="215"/>
    </location>
</feature>
<evidence type="ECO:0000313" key="2">
    <source>
        <dbReference type="EMBL" id="MFB2877374.1"/>
    </source>
</evidence>
<evidence type="ECO:0000313" key="3">
    <source>
        <dbReference type="Proteomes" id="UP001576774"/>
    </source>
</evidence>
<feature type="compositionally biased region" description="Polar residues" evidence="1">
    <location>
        <begin position="267"/>
        <end position="302"/>
    </location>
</feature>
<proteinExistence type="predicted"/>
<feature type="compositionally biased region" description="Polar residues" evidence="1">
    <location>
        <begin position="443"/>
        <end position="459"/>
    </location>
</feature>